<feature type="region of interest" description="Disordered" evidence="2">
    <location>
        <begin position="1"/>
        <end position="24"/>
    </location>
</feature>
<protein>
    <submittedName>
        <fullName evidence="3">Uncharacterized protein</fullName>
    </submittedName>
</protein>
<dbReference type="OrthoDB" id="2657487at2759"/>
<proteinExistence type="predicted"/>
<keyword evidence="1" id="KW-0175">Coiled coil</keyword>
<feature type="coiled-coil region" evidence="1">
    <location>
        <begin position="41"/>
        <end position="68"/>
    </location>
</feature>
<feature type="compositionally biased region" description="Basic and acidic residues" evidence="2">
    <location>
        <begin position="15"/>
        <end position="24"/>
    </location>
</feature>
<name>A0A0C9U6V3_SPHS4</name>
<dbReference type="Proteomes" id="UP000054279">
    <property type="component" value="Unassembled WGS sequence"/>
</dbReference>
<keyword evidence="4" id="KW-1185">Reference proteome</keyword>
<organism evidence="3 4">
    <name type="scientific">Sphaerobolus stellatus (strain SS14)</name>
    <dbReference type="NCBI Taxonomy" id="990650"/>
    <lineage>
        <taxon>Eukaryota</taxon>
        <taxon>Fungi</taxon>
        <taxon>Dikarya</taxon>
        <taxon>Basidiomycota</taxon>
        <taxon>Agaricomycotina</taxon>
        <taxon>Agaricomycetes</taxon>
        <taxon>Phallomycetidae</taxon>
        <taxon>Geastrales</taxon>
        <taxon>Sphaerobolaceae</taxon>
        <taxon>Sphaerobolus</taxon>
    </lineage>
</organism>
<evidence type="ECO:0000313" key="4">
    <source>
        <dbReference type="Proteomes" id="UP000054279"/>
    </source>
</evidence>
<dbReference type="HOGENOM" id="CLU_1541078_0_0_1"/>
<evidence type="ECO:0000256" key="2">
    <source>
        <dbReference type="SAM" id="MobiDB-lite"/>
    </source>
</evidence>
<reference evidence="3 4" key="1">
    <citation type="submission" date="2014-06" db="EMBL/GenBank/DDBJ databases">
        <title>Evolutionary Origins and Diversification of the Mycorrhizal Mutualists.</title>
        <authorList>
            <consortium name="DOE Joint Genome Institute"/>
            <consortium name="Mycorrhizal Genomics Consortium"/>
            <person name="Kohler A."/>
            <person name="Kuo A."/>
            <person name="Nagy L.G."/>
            <person name="Floudas D."/>
            <person name="Copeland A."/>
            <person name="Barry K.W."/>
            <person name="Cichocki N."/>
            <person name="Veneault-Fourrey C."/>
            <person name="LaButti K."/>
            <person name="Lindquist E.A."/>
            <person name="Lipzen A."/>
            <person name="Lundell T."/>
            <person name="Morin E."/>
            <person name="Murat C."/>
            <person name="Riley R."/>
            <person name="Ohm R."/>
            <person name="Sun H."/>
            <person name="Tunlid A."/>
            <person name="Henrissat B."/>
            <person name="Grigoriev I.V."/>
            <person name="Hibbett D.S."/>
            <person name="Martin F."/>
        </authorList>
    </citation>
    <scope>NUCLEOTIDE SEQUENCE [LARGE SCALE GENOMIC DNA]</scope>
    <source>
        <strain evidence="3 4">SS14</strain>
    </source>
</reference>
<dbReference type="AlphaFoldDB" id="A0A0C9U6V3"/>
<gene>
    <name evidence="3" type="ORF">M422DRAFT_268467</name>
</gene>
<sequence length="174" mass="19934">MVSSAAPHLQRPKPRKEAPKLSTVERKLNAEKAWKKEEVMQDDVDELLDHLNKKIKELSAKHSKKEDYFLTRLHLTSKADKQTRKESPYNAYLHALAEKENGDLPPGSKSPLMSLVQSGAKKYCELTKEEKEVLVKELETYREGKEKGFRVTTKARAQVVQHTRQIVTEMVSGH</sequence>
<evidence type="ECO:0000313" key="3">
    <source>
        <dbReference type="EMBL" id="KIJ30004.1"/>
    </source>
</evidence>
<accession>A0A0C9U6V3</accession>
<evidence type="ECO:0000256" key="1">
    <source>
        <dbReference type="SAM" id="Coils"/>
    </source>
</evidence>
<dbReference type="EMBL" id="KN837270">
    <property type="protein sequence ID" value="KIJ30004.1"/>
    <property type="molecule type" value="Genomic_DNA"/>
</dbReference>